<protein>
    <submittedName>
        <fullName evidence="5">Non-specific lipid-transfer protein</fullName>
    </submittedName>
</protein>
<evidence type="ECO:0000256" key="3">
    <source>
        <dbReference type="SAM" id="SignalP"/>
    </source>
</evidence>
<comment type="caution">
    <text evidence="5">The sequence shown here is derived from an EMBL/GenBank/DDBJ whole genome shotgun (WGS) entry which is preliminary data.</text>
</comment>
<dbReference type="EMBL" id="JABFOF010000006">
    <property type="protein sequence ID" value="KAG2396076.1"/>
    <property type="molecule type" value="Genomic_DNA"/>
</dbReference>
<dbReference type="SUPFAM" id="SSF47699">
    <property type="entry name" value="Bifunctional inhibitor/lipid-transfer protein/seed storage 2S albumin"/>
    <property type="match status" value="1"/>
</dbReference>
<dbReference type="InterPro" id="IPR036312">
    <property type="entry name" value="Bifun_inhib/LTP/seed_sf"/>
</dbReference>
<gene>
    <name evidence="5" type="ORF">HKW66_Vig0065480</name>
</gene>
<dbReference type="GO" id="GO:0008289">
    <property type="term" value="F:lipid binding"/>
    <property type="evidence" value="ECO:0007669"/>
    <property type="project" value="InterPro"/>
</dbReference>
<evidence type="ECO:0000259" key="4">
    <source>
        <dbReference type="Pfam" id="PF14368"/>
    </source>
</evidence>
<dbReference type="CDD" id="cd01960">
    <property type="entry name" value="nsLTP1"/>
    <property type="match status" value="1"/>
</dbReference>
<dbReference type="Proteomes" id="UP000743370">
    <property type="component" value="Unassembled WGS sequence"/>
</dbReference>
<evidence type="ECO:0000256" key="2">
    <source>
        <dbReference type="ARBA" id="ARBA00023157"/>
    </source>
</evidence>
<dbReference type="InterPro" id="IPR000528">
    <property type="entry name" value="Plant_nsLTP"/>
</dbReference>
<dbReference type="Gene3D" id="1.10.110.10">
    <property type="entry name" value="Plant lipid-transfer and hydrophobic proteins"/>
    <property type="match status" value="1"/>
</dbReference>
<evidence type="ECO:0000256" key="1">
    <source>
        <dbReference type="ARBA" id="ARBA00009748"/>
    </source>
</evidence>
<keyword evidence="3" id="KW-0732">Signal</keyword>
<dbReference type="InterPro" id="IPR016140">
    <property type="entry name" value="Bifunc_inhib/LTP/seed_store"/>
</dbReference>
<comment type="similarity">
    <text evidence="1">Belongs to the plant LTP family.</text>
</comment>
<keyword evidence="2" id="KW-1015">Disulfide bond</keyword>
<dbReference type="PRINTS" id="PR00382">
    <property type="entry name" value="LIPIDTRNSFER"/>
</dbReference>
<dbReference type="Pfam" id="PF14368">
    <property type="entry name" value="LTP_2"/>
    <property type="match status" value="1"/>
</dbReference>
<sequence>MGKKTFIAYVLFISMMLVESEVHAITCNEAITFLLPCEPFMLGLGPRIPSLSCCTSIAIIFKQTKTPELRRSTCSCLKNAAFQAGIKHERATLLSRLCRTRFSFPIDPLVDCSS</sequence>
<accession>A0A8T0K900</accession>
<evidence type="ECO:0000313" key="5">
    <source>
        <dbReference type="EMBL" id="KAG2396076.1"/>
    </source>
</evidence>
<dbReference type="GO" id="GO:0006869">
    <property type="term" value="P:lipid transport"/>
    <property type="evidence" value="ECO:0007669"/>
    <property type="project" value="InterPro"/>
</dbReference>
<dbReference type="PANTHER" id="PTHR33076">
    <property type="entry name" value="NON-SPECIFIC LIPID-TRANSFER PROTEIN 2-RELATED"/>
    <property type="match status" value="1"/>
</dbReference>
<name>A0A8T0K900_PHAAN</name>
<feature type="chain" id="PRO_5035834902" evidence="3">
    <location>
        <begin position="21"/>
        <end position="114"/>
    </location>
</feature>
<reference evidence="5 6" key="1">
    <citation type="submission" date="2020-05" db="EMBL/GenBank/DDBJ databases">
        <title>Vigna angularis (adzuki bean) Var. LongXiaoDou No. 4 denovo assembly.</title>
        <authorList>
            <person name="Xiang H."/>
        </authorList>
    </citation>
    <scope>NUCLEOTIDE SEQUENCE [LARGE SCALE GENOMIC DNA]</scope>
    <source>
        <tissue evidence="5">Leaf</tissue>
    </source>
</reference>
<feature type="signal peptide" evidence="3">
    <location>
        <begin position="1"/>
        <end position="20"/>
    </location>
</feature>
<organism evidence="5 6">
    <name type="scientific">Phaseolus angularis</name>
    <name type="common">Azuki bean</name>
    <name type="synonym">Vigna angularis</name>
    <dbReference type="NCBI Taxonomy" id="3914"/>
    <lineage>
        <taxon>Eukaryota</taxon>
        <taxon>Viridiplantae</taxon>
        <taxon>Streptophyta</taxon>
        <taxon>Embryophyta</taxon>
        <taxon>Tracheophyta</taxon>
        <taxon>Spermatophyta</taxon>
        <taxon>Magnoliopsida</taxon>
        <taxon>eudicotyledons</taxon>
        <taxon>Gunneridae</taxon>
        <taxon>Pentapetalae</taxon>
        <taxon>rosids</taxon>
        <taxon>fabids</taxon>
        <taxon>Fabales</taxon>
        <taxon>Fabaceae</taxon>
        <taxon>Papilionoideae</taxon>
        <taxon>50 kb inversion clade</taxon>
        <taxon>NPAAA clade</taxon>
        <taxon>indigoferoid/millettioid clade</taxon>
        <taxon>Phaseoleae</taxon>
        <taxon>Vigna</taxon>
    </lineage>
</organism>
<dbReference type="AlphaFoldDB" id="A0A8T0K900"/>
<evidence type="ECO:0000313" key="6">
    <source>
        <dbReference type="Proteomes" id="UP000743370"/>
    </source>
</evidence>
<proteinExistence type="inferred from homology"/>
<feature type="domain" description="Bifunctional inhibitor/plant lipid transfer protein/seed storage helical" evidence="4">
    <location>
        <begin position="11"/>
        <end position="101"/>
    </location>
</feature>